<name>A0A974NDY0_9GAMM</name>
<feature type="chain" id="PRO_5037354413" evidence="1">
    <location>
        <begin position="24"/>
        <end position="117"/>
    </location>
</feature>
<feature type="signal peptide" evidence="1">
    <location>
        <begin position="1"/>
        <end position="23"/>
    </location>
</feature>
<accession>A0A974NDY0</accession>
<dbReference type="AlphaFoldDB" id="A0A974NDY0"/>
<evidence type="ECO:0000313" key="3">
    <source>
        <dbReference type="Proteomes" id="UP000595278"/>
    </source>
</evidence>
<reference evidence="2 3" key="1">
    <citation type="submission" date="2021-01" db="EMBL/GenBank/DDBJ databases">
        <title>Entomomonas sp. F2A isolated from a house cricket (Acheta domesticus).</title>
        <authorList>
            <person name="Spergser J."/>
            <person name="Busse H.-J."/>
        </authorList>
    </citation>
    <scope>NUCLEOTIDE SEQUENCE [LARGE SCALE GENOMIC DNA]</scope>
    <source>
        <strain evidence="2 3">F2A</strain>
    </source>
</reference>
<organism evidence="2 3">
    <name type="scientific">Entomomonas asaccharolytica</name>
    <dbReference type="NCBI Taxonomy" id="2785331"/>
    <lineage>
        <taxon>Bacteria</taxon>
        <taxon>Pseudomonadati</taxon>
        <taxon>Pseudomonadota</taxon>
        <taxon>Gammaproteobacteria</taxon>
        <taxon>Pseudomonadales</taxon>
        <taxon>Pseudomonadaceae</taxon>
        <taxon>Entomomonas</taxon>
    </lineage>
</organism>
<dbReference type="Proteomes" id="UP000595278">
    <property type="component" value="Chromosome"/>
</dbReference>
<keyword evidence="1" id="KW-0732">Signal</keyword>
<dbReference type="RefSeq" id="WP_201090611.1">
    <property type="nucleotide sequence ID" value="NZ_CP067393.1"/>
</dbReference>
<evidence type="ECO:0000256" key="1">
    <source>
        <dbReference type="SAM" id="SignalP"/>
    </source>
</evidence>
<protein>
    <submittedName>
        <fullName evidence="2">Uncharacterized protein</fullName>
    </submittedName>
</protein>
<evidence type="ECO:0000313" key="2">
    <source>
        <dbReference type="EMBL" id="QQP84714.1"/>
    </source>
</evidence>
<gene>
    <name evidence="2" type="ORF">JHT90_09875</name>
</gene>
<proteinExistence type="predicted"/>
<dbReference type="EMBL" id="CP067393">
    <property type="protein sequence ID" value="QQP84714.1"/>
    <property type="molecule type" value="Genomic_DNA"/>
</dbReference>
<sequence>MKKHRVILSLLLTIPLVCLGYQAKSNIFGAYPSYQQVLGQKPRKPSYGYFYLTEYEYNKYKSNIDSYTQKLEKYMINIENDELMAKQRKMEAIQMIREIKKEYKEYEDWYSKNVEKK</sequence>
<dbReference type="KEGG" id="eaz:JHT90_09875"/>
<keyword evidence="3" id="KW-1185">Reference proteome</keyword>